<evidence type="ECO:0000259" key="1">
    <source>
        <dbReference type="Pfam" id="PF25767"/>
    </source>
</evidence>
<accession>A0A1G4J437</accession>
<keyword evidence="3" id="KW-1185">Reference proteome</keyword>
<proteinExistence type="predicted"/>
<dbReference type="EMBL" id="LT598446">
    <property type="protein sequence ID" value="SCU84470.1"/>
    <property type="molecule type" value="Genomic_DNA"/>
</dbReference>
<feature type="domain" description="Tubulin-folding cofactor D ARM repeats" evidence="1">
    <location>
        <begin position="241"/>
        <end position="421"/>
    </location>
</feature>
<sequence>MDVTNVETLLRVIRDGVCRLEATPQVMAAIDQFQQDPSVLEDHLADFVRTLTGKFFDQIPQAQQTVANIFYTLSKVCGVKRTMKHLSTDIFLLPKILSHIDTLSDTKNWKILMLLLSWLRMVLMSPFKLENDMAIFDMTNKLKTSPVLKPLVAGVHAELFAKNLPLFKDHYAKEGIDLLSLNYTLKAVLIHTKSRTPETFLDSSTLKELTETCLNTESELSEARVGLLLKVLPKLCRLHAEQESWEQIEEITTWFLNNVALSFTELRFQLAHSFAKIVQLLVNIDPASASSLVESILQEVKEELENNPINAVDTDKLHSELLFIAEVARIGALDSSSINEFSQNILPITIKFQQLRLNKITGHQIRDATNFICWSIVRNCDVILNLETIFINLLLCSMFDHELTIRRSASAALQEVLGRYGVTLLDSASVMKLIELPISSLDVSFQKNVSELISVFQESAPRYVKPLIDWLILDNVFKNLNFRIVELSASSISQLIKSEGSKRLEDNLLQPIFQVAKVLNTVENDYMKARFLYLTTQPYLFHIDLVRKSCLQCFNSIASNINERSRNLQEVFKIKSFMKTLNMLATEEEKLLQIINSTMIDALFRVVRFCSPSDSGFGQIKEWFLPIVTVMFSREPHSSTAVISQLFEENFNQLVKYNNPLCSAGLAYTPPARFSDSLLKVCPRMDCEARCQVIEALSDKLPTIVESQGEQVLELILGFLDDYTLTDRGDVGGIVRKCTATLIEKQFPFFMEFNPRLKKEVTSKFLRLIAEPTDKLRETCFRVLARAYNFKVSQEASHDENVFQFYSAHKQKFGDELWQGYVFSSGAIYSTDQQIASSIDCFLNFYDELPAEEKCVLLKDLMRVTPAYSELKSWQQSTSHVNRLGCQKRDIMKQAIVCVNFWRRALESGMYLPSDFSLKGAYAKFYNLHLLRNTALKSAVLKLFPFIAVSCKAAHSNENDQLKNDILNRLQQLAKRANGETNGLTQLQTVCREGMAIIYLAFDEIDKLEELKRFTSSQPVYLEVARRKVTI</sequence>
<evidence type="ECO:0000313" key="3">
    <source>
        <dbReference type="Proteomes" id="UP000189911"/>
    </source>
</evidence>
<dbReference type="Pfam" id="PF25767">
    <property type="entry name" value="ARM_TBCD_2nd"/>
    <property type="match status" value="1"/>
</dbReference>
<dbReference type="PANTHER" id="PTHR12658">
    <property type="entry name" value="BETA-TUBULIN COFACTOR D"/>
    <property type="match status" value="1"/>
</dbReference>
<evidence type="ECO:0000313" key="2">
    <source>
        <dbReference type="EMBL" id="SCU84470.1"/>
    </source>
</evidence>
<dbReference type="OrthoDB" id="10253476at2759"/>
<reference evidence="3" key="1">
    <citation type="submission" date="2016-03" db="EMBL/GenBank/DDBJ databases">
        <authorList>
            <person name="Devillers Hugo."/>
        </authorList>
    </citation>
    <scope>NUCLEOTIDE SEQUENCE [LARGE SCALE GENOMIC DNA]</scope>
</reference>
<name>A0A1G4J437_9SACH</name>
<dbReference type="GO" id="GO:0007021">
    <property type="term" value="P:tubulin complex assembly"/>
    <property type="evidence" value="ECO:0007669"/>
    <property type="project" value="InterPro"/>
</dbReference>
<dbReference type="SUPFAM" id="SSF48371">
    <property type="entry name" value="ARM repeat"/>
    <property type="match status" value="1"/>
</dbReference>
<dbReference type="Pfam" id="PF23579">
    <property type="entry name" value="ARM_TBCD"/>
    <property type="match status" value="1"/>
</dbReference>
<dbReference type="InterPro" id="IPR016024">
    <property type="entry name" value="ARM-type_fold"/>
</dbReference>
<dbReference type="GO" id="GO:0000226">
    <property type="term" value="P:microtubule cytoskeleton organization"/>
    <property type="evidence" value="ECO:0007669"/>
    <property type="project" value="TreeGrafter"/>
</dbReference>
<dbReference type="PANTHER" id="PTHR12658:SF0">
    <property type="entry name" value="TUBULIN-SPECIFIC CHAPERONE D"/>
    <property type="match status" value="1"/>
</dbReference>
<dbReference type="InterPro" id="IPR058033">
    <property type="entry name" value="ARM_TBCD_2nd"/>
</dbReference>
<protein>
    <submittedName>
        <fullName evidence="2">LANO_0C01442g1_1</fullName>
    </submittedName>
</protein>
<dbReference type="Proteomes" id="UP000189911">
    <property type="component" value="Chromosome C"/>
</dbReference>
<dbReference type="GO" id="GO:0005096">
    <property type="term" value="F:GTPase activator activity"/>
    <property type="evidence" value="ECO:0007669"/>
    <property type="project" value="InterPro"/>
</dbReference>
<dbReference type="GO" id="GO:0048487">
    <property type="term" value="F:beta-tubulin binding"/>
    <property type="evidence" value="ECO:0007669"/>
    <property type="project" value="InterPro"/>
</dbReference>
<dbReference type="InterPro" id="IPR033162">
    <property type="entry name" value="TBCD"/>
</dbReference>
<dbReference type="AlphaFoldDB" id="A0A1G4J437"/>
<organism evidence="2 3">
    <name type="scientific">Lachancea nothofagi CBS 11611</name>
    <dbReference type="NCBI Taxonomy" id="1266666"/>
    <lineage>
        <taxon>Eukaryota</taxon>
        <taxon>Fungi</taxon>
        <taxon>Dikarya</taxon>
        <taxon>Ascomycota</taxon>
        <taxon>Saccharomycotina</taxon>
        <taxon>Saccharomycetes</taxon>
        <taxon>Saccharomycetales</taxon>
        <taxon>Saccharomycetaceae</taxon>
        <taxon>Lachancea</taxon>
    </lineage>
</organism>
<gene>
    <name evidence="2" type="ORF">LANO_0C01442G</name>
</gene>
<dbReference type="GO" id="GO:0007023">
    <property type="term" value="P:post-chaperonin tubulin folding pathway"/>
    <property type="evidence" value="ECO:0007669"/>
    <property type="project" value="InterPro"/>
</dbReference>